<dbReference type="InterPro" id="IPR014710">
    <property type="entry name" value="RmlC-like_jellyroll"/>
</dbReference>
<evidence type="ECO:0000259" key="1">
    <source>
        <dbReference type="PROSITE" id="PS50042"/>
    </source>
</evidence>
<dbReference type="InterPro" id="IPR018490">
    <property type="entry name" value="cNMP-bd_dom_sf"/>
</dbReference>
<dbReference type="CDD" id="cd00038">
    <property type="entry name" value="CAP_ED"/>
    <property type="match status" value="1"/>
</dbReference>
<dbReference type="EMBL" id="FSRA01000001">
    <property type="protein sequence ID" value="SIN91140.1"/>
    <property type="molecule type" value="Genomic_DNA"/>
</dbReference>
<dbReference type="Pfam" id="PF00027">
    <property type="entry name" value="cNMP_binding"/>
    <property type="match status" value="1"/>
</dbReference>
<proteinExistence type="predicted"/>
<accession>A0A1N6F7B0</accession>
<keyword evidence="2" id="KW-0418">Kinase</keyword>
<evidence type="ECO:0000313" key="2">
    <source>
        <dbReference type="EMBL" id="SIN91140.1"/>
    </source>
</evidence>
<dbReference type="PROSITE" id="PS50042">
    <property type="entry name" value="CNMP_BINDING_3"/>
    <property type="match status" value="1"/>
</dbReference>
<protein>
    <submittedName>
        <fullName evidence="2">cAMP-binding domain of CRP or a regulatory subunit of cAMP-dependent protein kinases</fullName>
    </submittedName>
</protein>
<dbReference type="GO" id="GO:0016301">
    <property type="term" value="F:kinase activity"/>
    <property type="evidence" value="ECO:0007669"/>
    <property type="project" value="UniProtKB-KW"/>
</dbReference>
<keyword evidence="2" id="KW-0808">Transferase</keyword>
<dbReference type="STRING" id="536979.SAMN04488055_2058"/>
<dbReference type="SMART" id="SM00100">
    <property type="entry name" value="cNMP"/>
    <property type="match status" value="1"/>
</dbReference>
<feature type="domain" description="Cyclic nucleotide-binding" evidence="1">
    <location>
        <begin position="13"/>
        <end position="112"/>
    </location>
</feature>
<dbReference type="OrthoDB" id="663011at2"/>
<evidence type="ECO:0000313" key="3">
    <source>
        <dbReference type="Proteomes" id="UP000185003"/>
    </source>
</evidence>
<dbReference type="Proteomes" id="UP000185003">
    <property type="component" value="Unassembled WGS sequence"/>
</dbReference>
<name>A0A1N6F7B0_9BACT</name>
<sequence length="194" mass="22723">MDPLLQLRQAIARFSEIPDEEWTAFSEKLLFQHYKKGEFLCREGQTENFIFFLLKGATRNYFTKDGKEFTVDFHFEGDMLTAYYSFLTRRPSPVALEVIEDVEAILIPREHLLAFYAQGKTGERIGRLIAEMQYVRRLDREMELLSDTAEERYAKLIKRNPQLVQSISVKHLSSYLGIQPESLSRIRKQYGKGN</sequence>
<dbReference type="InterPro" id="IPR000595">
    <property type="entry name" value="cNMP-bd_dom"/>
</dbReference>
<dbReference type="SUPFAM" id="SSF51206">
    <property type="entry name" value="cAMP-binding domain-like"/>
    <property type="match status" value="1"/>
</dbReference>
<dbReference type="RefSeq" id="WP_074239149.1">
    <property type="nucleotide sequence ID" value="NZ_FSRA01000001.1"/>
</dbReference>
<reference evidence="2 3" key="1">
    <citation type="submission" date="2016-11" db="EMBL/GenBank/DDBJ databases">
        <authorList>
            <person name="Jaros S."/>
            <person name="Januszkiewicz K."/>
            <person name="Wedrychowicz H."/>
        </authorList>
    </citation>
    <scope>NUCLEOTIDE SEQUENCE [LARGE SCALE GENOMIC DNA]</scope>
    <source>
        <strain evidence="2 3">DSM 24787</strain>
    </source>
</reference>
<dbReference type="AlphaFoldDB" id="A0A1N6F7B0"/>
<organism evidence="2 3">
    <name type="scientific">Chitinophaga niabensis</name>
    <dbReference type="NCBI Taxonomy" id="536979"/>
    <lineage>
        <taxon>Bacteria</taxon>
        <taxon>Pseudomonadati</taxon>
        <taxon>Bacteroidota</taxon>
        <taxon>Chitinophagia</taxon>
        <taxon>Chitinophagales</taxon>
        <taxon>Chitinophagaceae</taxon>
        <taxon>Chitinophaga</taxon>
    </lineage>
</organism>
<keyword evidence="3" id="KW-1185">Reference proteome</keyword>
<dbReference type="Gene3D" id="2.60.120.10">
    <property type="entry name" value="Jelly Rolls"/>
    <property type="match status" value="1"/>
</dbReference>
<gene>
    <name evidence="2" type="ORF">SAMN04488055_2058</name>
</gene>